<dbReference type="GO" id="GO:0005524">
    <property type="term" value="F:ATP binding"/>
    <property type="evidence" value="ECO:0007669"/>
    <property type="project" value="InterPro"/>
</dbReference>
<feature type="domain" description="Protein kinase" evidence="1">
    <location>
        <begin position="1"/>
        <end position="174"/>
    </location>
</feature>
<dbReference type="AlphaFoldDB" id="A0A078A2C6"/>
<dbReference type="PANTHER" id="PTHR44167">
    <property type="entry name" value="OVARIAN-SPECIFIC SERINE/THREONINE-PROTEIN KINASE LOK-RELATED"/>
    <property type="match status" value="1"/>
</dbReference>
<name>A0A078A2C6_STYLE</name>
<protein>
    <submittedName>
        <fullName evidence="2">Serine threonine protein kinase</fullName>
    </submittedName>
</protein>
<dbReference type="GO" id="GO:0004674">
    <property type="term" value="F:protein serine/threonine kinase activity"/>
    <property type="evidence" value="ECO:0007669"/>
    <property type="project" value="TreeGrafter"/>
</dbReference>
<dbReference type="SMART" id="SM00220">
    <property type="entry name" value="S_TKc"/>
    <property type="match status" value="1"/>
</dbReference>
<dbReference type="InterPro" id="IPR011009">
    <property type="entry name" value="Kinase-like_dom_sf"/>
</dbReference>
<keyword evidence="2" id="KW-0418">Kinase</keyword>
<dbReference type="Pfam" id="PF00069">
    <property type="entry name" value="Pkinase"/>
    <property type="match status" value="1"/>
</dbReference>
<dbReference type="InterPro" id="IPR000719">
    <property type="entry name" value="Prot_kinase_dom"/>
</dbReference>
<keyword evidence="2" id="KW-0808">Transferase</keyword>
<accession>A0A078A2C6</accession>
<evidence type="ECO:0000259" key="1">
    <source>
        <dbReference type="PROSITE" id="PS50011"/>
    </source>
</evidence>
<dbReference type="PANTHER" id="PTHR44167:SF18">
    <property type="entry name" value="PROTEIN KINASE DOMAIN-CONTAINING PROTEIN"/>
    <property type="match status" value="1"/>
</dbReference>
<organism evidence="2 3">
    <name type="scientific">Stylonychia lemnae</name>
    <name type="common">Ciliate</name>
    <dbReference type="NCBI Taxonomy" id="5949"/>
    <lineage>
        <taxon>Eukaryota</taxon>
        <taxon>Sar</taxon>
        <taxon>Alveolata</taxon>
        <taxon>Ciliophora</taxon>
        <taxon>Intramacronucleata</taxon>
        <taxon>Spirotrichea</taxon>
        <taxon>Stichotrichia</taxon>
        <taxon>Sporadotrichida</taxon>
        <taxon>Oxytrichidae</taxon>
        <taxon>Stylonychinae</taxon>
        <taxon>Stylonychia</taxon>
    </lineage>
</organism>
<dbReference type="EMBL" id="CCKQ01003787">
    <property type="protein sequence ID" value="CDW74929.1"/>
    <property type="molecule type" value="Genomic_DNA"/>
</dbReference>
<dbReference type="Gene3D" id="1.10.510.10">
    <property type="entry name" value="Transferase(Phosphotransferase) domain 1"/>
    <property type="match status" value="1"/>
</dbReference>
<gene>
    <name evidence="2" type="primary">Contig16133.g17188</name>
    <name evidence="2" type="ORF">STYLEM_3913</name>
</gene>
<keyword evidence="3" id="KW-1185">Reference proteome</keyword>
<dbReference type="GO" id="GO:0044773">
    <property type="term" value="P:mitotic DNA damage checkpoint signaling"/>
    <property type="evidence" value="ECO:0007669"/>
    <property type="project" value="TreeGrafter"/>
</dbReference>
<dbReference type="GO" id="GO:0005737">
    <property type="term" value="C:cytoplasm"/>
    <property type="evidence" value="ECO:0007669"/>
    <property type="project" value="TreeGrafter"/>
</dbReference>
<dbReference type="PROSITE" id="PS00108">
    <property type="entry name" value="PROTEIN_KINASE_ST"/>
    <property type="match status" value="1"/>
</dbReference>
<dbReference type="SUPFAM" id="SSF56112">
    <property type="entry name" value="Protein kinase-like (PK-like)"/>
    <property type="match status" value="1"/>
</dbReference>
<dbReference type="PROSITE" id="PS50011">
    <property type="entry name" value="PROTEIN_KINASE_DOM"/>
    <property type="match status" value="1"/>
</dbReference>
<dbReference type="GO" id="GO:0005634">
    <property type="term" value="C:nucleus"/>
    <property type="evidence" value="ECO:0007669"/>
    <property type="project" value="TreeGrafter"/>
</dbReference>
<dbReference type="InterPro" id="IPR008271">
    <property type="entry name" value="Ser/Thr_kinase_AS"/>
</dbReference>
<proteinExistence type="predicted"/>
<sequence length="347" mass="40413">MDILVEHKEIIEKDLQIIMGQLLLAVDYMHQMDVIHRDLKLSNILLNSKEKDNYDLRVADLGLAYMYTTDSKPQEKCGTPTYIGPEILEGDKYDHKVDIFSLGSIMYNLITGRYLFECSESENVLFLNKLCHLGHIDRHISSLSHDGRDLLLKLLEKNPLYRPTAKQALQHRWFQADREALDAALIINEQIQTQTYQRKYDIQSNQIDQQLDDQGSQMNVRQSFLPRLSELSAYVSRFSSNQRIKSRKESLHYSYYDIITSNRNAKSKSPHQFRQFTSLGQNGVYTPAINIKAINYGFENYAQEKLQFDIQKPSNLQVDQAYQEEVKEQPLLIHVSLDLQIDNFQDN</sequence>
<dbReference type="Proteomes" id="UP000039865">
    <property type="component" value="Unassembled WGS sequence"/>
</dbReference>
<evidence type="ECO:0000313" key="2">
    <source>
        <dbReference type="EMBL" id="CDW74929.1"/>
    </source>
</evidence>
<dbReference type="OrthoDB" id="371082at2759"/>
<reference evidence="2 3" key="1">
    <citation type="submission" date="2014-06" db="EMBL/GenBank/DDBJ databases">
        <authorList>
            <person name="Swart Estienne"/>
        </authorList>
    </citation>
    <scope>NUCLEOTIDE SEQUENCE [LARGE SCALE GENOMIC DNA]</scope>
    <source>
        <strain evidence="2 3">130c</strain>
    </source>
</reference>
<evidence type="ECO:0000313" key="3">
    <source>
        <dbReference type="Proteomes" id="UP000039865"/>
    </source>
</evidence>
<dbReference type="InParanoid" id="A0A078A2C6"/>